<dbReference type="GO" id="GO:0005737">
    <property type="term" value="C:cytoplasm"/>
    <property type="evidence" value="ECO:0007669"/>
    <property type="project" value="TreeGrafter"/>
</dbReference>
<evidence type="ECO:0000259" key="1">
    <source>
        <dbReference type="PROSITE" id="PS50010"/>
    </source>
</evidence>
<evidence type="ECO:0000313" key="3">
    <source>
        <dbReference type="Proteomes" id="UP001187531"/>
    </source>
</evidence>
<dbReference type="GO" id="GO:0016477">
    <property type="term" value="P:cell migration"/>
    <property type="evidence" value="ECO:0007669"/>
    <property type="project" value="TreeGrafter"/>
</dbReference>
<evidence type="ECO:0000313" key="2">
    <source>
        <dbReference type="EMBL" id="KAK2706066.1"/>
    </source>
</evidence>
<accession>A0AA88HI49</accession>
<dbReference type="PANTHER" id="PTHR45818">
    <property type="entry name" value="PROTEIN VAV"/>
    <property type="match status" value="1"/>
</dbReference>
<dbReference type="SMART" id="SM00325">
    <property type="entry name" value="RhoGEF"/>
    <property type="match status" value="1"/>
</dbReference>
<dbReference type="AlphaFoldDB" id="A0AA88HI49"/>
<dbReference type="Proteomes" id="UP001187531">
    <property type="component" value="Unassembled WGS sequence"/>
</dbReference>
<dbReference type="EMBL" id="JAVRJZ010000020">
    <property type="protein sequence ID" value="KAK2706066.1"/>
    <property type="molecule type" value="Genomic_DNA"/>
</dbReference>
<dbReference type="PANTHER" id="PTHR45818:SF3">
    <property type="entry name" value="PROTEIN VAV"/>
    <property type="match status" value="1"/>
</dbReference>
<dbReference type="InterPro" id="IPR000219">
    <property type="entry name" value="DH_dom"/>
</dbReference>
<dbReference type="Gene3D" id="1.20.900.10">
    <property type="entry name" value="Dbl homology (DH) domain"/>
    <property type="match status" value="1"/>
</dbReference>
<feature type="domain" description="DH" evidence="1">
    <location>
        <begin position="62"/>
        <end position="207"/>
    </location>
</feature>
<dbReference type="InterPro" id="IPR035899">
    <property type="entry name" value="DBL_dom_sf"/>
</dbReference>
<comment type="caution">
    <text evidence="2">The sequence shown here is derived from an EMBL/GenBank/DDBJ whole genome shotgun (WGS) entry which is preliminary data.</text>
</comment>
<dbReference type="PROSITE" id="PS50010">
    <property type="entry name" value="DH_2"/>
    <property type="match status" value="1"/>
</dbReference>
<dbReference type="SUPFAM" id="SSF48065">
    <property type="entry name" value="DBL homology domain (DH-domain)"/>
    <property type="match status" value="1"/>
</dbReference>
<name>A0AA88HI49_ARTSF</name>
<proteinExistence type="predicted"/>
<dbReference type="GO" id="GO:0005085">
    <property type="term" value="F:guanyl-nucleotide exchange factor activity"/>
    <property type="evidence" value="ECO:0007669"/>
    <property type="project" value="InterPro"/>
</dbReference>
<dbReference type="Pfam" id="PF00621">
    <property type="entry name" value="RhoGEF"/>
    <property type="match status" value="1"/>
</dbReference>
<reference evidence="2" key="1">
    <citation type="submission" date="2023-07" db="EMBL/GenBank/DDBJ databases">
        <title>Chromosome-level genome assembly of Artemia franciscana.</title>
        <authorList>
            <person name="Jo E."/>
        </authorList>
    </citation>
    <scope>NUCLEOTIDE SEQUENCE</scope>
    <source>
        <tissue evidence="2">Whole body</tissue>
    </source>
</reference>
<protein>
    <recommendedName>
        <fullName evidence="1">DH domain-containing protein</fullName>
    </recommendedName>
</protein>
<sequence length="207" mass="23894">MLPDMHVFACSDDHYSVIDQPTIDESEEKDYYHLLNLQADESVYHDLCTFKAPIFPVQPVEKRDYSIRELVETEKNFIEALNLVKRYFVRPLSTMLSEDDKKTIFFGIKEIAEIHIGFHSDLCQACSLGAAIRISDIFLQWKEKFLIYGEYCSNLPKAHSRLDEACLRNEMFSNELTVRVIETEAKNIGRDGFAGALIETVNVTMRL</sequence>
<gene>
    <name evidence="2" type="ORF">QYM36_016176</name>
</gene>
<keyword evidence="3" id="KW-1185">Reference proteome</keyword>
<organism evidence="2 3">
    <name type="scientific">Artemia franciscana</name>
    <name type="common">Brine shrimp</name>
    <name type="synonym">Artemia sanfranciscana</name>
    <dbReference type="NCBI Taxonomy" id="6661"/>
    <lineage>
        <taxon>Eukaryota</taxon>
        <taxon>Metazoa</taxon>
        <taxon>Ecdysozoa</taxon>
        <taxon>Arthropoda</taxon>
        <taxon>Crustacea</taxon>
        <taxon>Branchiopoda</taxon>
        <taxon>Anostraca</taxon>
        <taxon>Artemiidae</taxon>
        <taxon>Artemia</taxon>
    </lineage>
</organism>